<feature type="compositionally biased region" description="Polar residues" evidence="1">
    <location>
        <begin position="158"/>
        <end position="168"/>
    </location>
</feature>
<protein>
    <recommendedName>
        <fullName evidence="5">Copper resistance protein NlpE</fullName>
    </recommendedName>
</protein>
<evidence type="ECO:0000313" key="4">
    <source>
        <dbReference type="Proteomes" id="UP000438476"/>
    </source>
</evidence>
<reference evidence="3 4" key="1">
    <citation type="submission" date="2019-12" db="EMBL/GenBank/DDBJ databases">
        <title>Genomic-based taxomic classification of the family Erythrobacteraceae.</title>
        <authorList>
            <person name="Xu L."/>
        </authorList>
    </citation>
    <scope>NUCLEOTIDE SEQUENCE [LARGE SCALE GENOMIC DNA]</scope>
    <source>
        <strain evidence="3 4">LMG 29518</strain>
    </source>
</reference>
<dbReference type="AlphaFoldDB" id="A0A6I4T7B7"/>
<sequence length="168" mass="18043">MRFGIAMAVTLPVALGLAACGDTTPAGEATPEPVEETAMPLDEVPVNLPQVPANSLTTIKYYGNYSQDGEGGKSTLRLNEDDTYEYTAPDGTVTSGKYKRMDDNNRILIEDFDGKAGVFSIADGAIYRLENEDSMPSEITVEGMYRKDDTDMQGGPGATTNTIADKKD</sequence>
<dbReference type="PROSITE" id="PS51257">
    <property type="entry name" value="PROKAR_LIPOPROTEIN"/>
    <property type="match status" value="1"/>
</dbReference>
<organism evidence="3 4">
    <name type="scientific">Altericroceibacterium endophyticum</name>
    <dbReference type="NCBI Taxonomy" id="1808508"/>
    <lineage>
        <taxon>Bacteria</taxon>
        <taxon>Pseudomonadati</taxon>
        <taxon>Pseudomonadota</taxon>
        <taxon>Alphaproteobacteria</taxon>
        <taxon>Sphingomonadales</taxon>
        <taxon>Erythrobacteraceae</taxon>
        <taxon>Altericroceibacterium</taxon>
    </lineage>
</organism>
<keyword evidence="4" id="KW-1185">Reference proteome</keyword>
<dbReference type="RefSeq" id="WP_160736279.1">
    <property type="nucleotide sequence ID" value="NZ_WTYT01000003.1"/>
</dbReference>
<feature type="chain" id="PRO_5026188107" description="Copper resistance protein NlpE" evidence="2">
    <location>
        <begin position="19"/>
        <end position="168"/>
    </location>
</feature>
<comment type="caution">
    <text evidence="3">The sequence shown here is derived from an EMBL/GenBank/DDBJ whole genome shotgun (WGS) entry which is preliminary data.</text>
</comment>
<dbReference type="Proteomes" id="UP000438476">
    <property type="component" value="Unassembled WGS sequence"/>
</dbReference>
<name>A0A6I4T7B7_9SPHN</name>
<feature type="signal peptide" evidence="2">
    <location>
        <begin position="1"/>
        <end position="18"/>
    </location>
</feature>
<proteinExistence type="predicted"/>
<dbReference type="OrthoDB" id="7409511at2"/>
<gene>
    <name evidence="3" type="ORF">GRI91_08855</name>
</gene>
<evidence type="ECO:0008006" key="5">
    <source>
        <dbReference type="Google" id="ProtNLM"/>
    </source>
</evidence>
<evidence type="ECO:0000256" key="1">
    <source>
        <dbReference type="SAM" id="MobiDB-lite"/>
    </source>
</evidence>
<dbReference type="EMBL" id="WTYT01000003">
    <property type="protein sequence ID" value="MXO65863.1"/>
    <property type="molecule type" value="Genomic_DNA"/>
</dbReference>
<keyword evidence="2" id="KW-0732">Signal</keyword>
<evidence type="ECO:0000256" key="2">
    <source>
        <dbReference type="SAM" id="SignalP"/>
    </source>
</evidence>
<evidence type="ECO:0000313" key="3">
    <source>
        <dbReference type="EMBL" id="MXO65863.1"/>
    </source>
</evidence>
<feature type="region of interest" description="Disordered" evidence="1">
    <location>
        <begin position="145"/>
        <end position="168"/>
    </location>
</feature>
<accession>A0A6I4T7B7</accession>